<dbReference type="SUPFAM" id="SSF54909">
    <property type="entry name" value="Dimeric alpha+beta barrel"/>
    <property type="match status" value="1"/>
</dbReference>
<organism evidence="2 3">
    <name type="scientific">Rubrimonas cliftonensis</name>
    <dbReference type="NCBI Taxonomy" id="89524"/>
    <lineage>
        <taxon>Bacteria</taxon>
        <taxon>Pseudomonadati</taxon>
        <taxon>Pseudomonadota</taxon>
        <taxon>Alphaproteobacteria</taxon>
        <taxon>Rhodobacterales</taxon>
        <taxon>Paracoccaceae</taxon>
        <taxon>Rubrimonas</taxon>
    </lineage>
</organism>
<proteinExistence type="predicted"/>
<dbReference type="AlphaFoldDB" id="A0A1H3ZDB5"/>
<evidence type="ECO:0000259" key="1">
    <source>
        <dbReference type="Pfam" id="PF11695"/>
    </source>
</evidence>
<protein>
    <recommendedName>
        <fullName evidence="1">DUF3291 domain-containing protein</fullName>
    </recommendedName>
</protein>
<dbReference type="RefSeq" id="WP_093251338.1">
    <property type="nucleotide sequence ID" value="NZ_FNQM01000003.1"/>
</dbReference>
<dbReference type="EMBL" id="FNQM01000003">
    <property type="protein sequence ID" value="SEA21667.1"/>
    <property type="molecule type" value="Genomic_DNA"/>
</dbReference>
<dbReference type="InterPro" id="IPR011008">
    <property type="entry name" value="Dimeric_a/b-barrel"/>
</dbReference>
<dbReference type="OrthoDB" id="2376237at2"/>
<sequence>MSRDRHLAQLNIGRLVAETDDPRVAEFMGALDRVNGLGKRMPGFVWMMEGSGEPGRGNTDVKLDGDPRFVSNLTVWEDVASLERFVWDTVHRQFYERRAEWFEVLGAMHFVMWFVPVGWRPTIEEALERLEHLKAHGDTDHAFGWAHLAQATRWREMRCMAAE</sequence>
<dbReference type="Proteomes" id="UP000198703">
    <property type="component" value="Unassembled WGS sequence"/>
</dbReference>
<name>A0A1H3ZDB5_9RHOB</name>
<gene>
    <name evidence="2" type="ORF">SAMN05444370_103492</name>
</gene>
<feature type="domain" description="DUF3291" evidence="1">
    <location>
        <begin position="7"/>
        <end position="146"/>
    </location>
</feature>
<evidence type="ECO:0000313" key="2">
    <source>
        <dbReference type="EMBL" id="SEA21667.1"/>
    </source>
</evidence>
<dbReference type="InterPro" id="IPR021708">
    <property type="entry name" value="DUF3291"/>
</dbReference>
<dbReference type="Pfam" id="PF11695">
    <property type="entry name" value="DUF3291"/>
    <property type="match status" value="1"/>
</dbReference>
<dbReference type="STRING" id="89524.SAMN05444370_103492"/>
<accession>A0A1H3ZDB5</accession>
<reference evidence="2 3" key="1">
    <citation type="submission" date="2016-10" db="EMBL/GenBank/DDBJ databases">
        <authorList>
            <person name="de Groot N.N."/>
        </authorList>
    </citation>
    <scope>NUCLEOTIDE SEQUENCE [LARGE SCALE GENOMIC DNA]</scope>
    <source>
        <strain evidence="2 3">DSM 15345</strain>
    </source>
</reference>
<keyword evidence="3" id="KW-1185">Reference proteome</keyword>
<evidence type="ECO:0000313" key="3">
    <source>
        <dbReference type="Proteomes" id="UP000198703"/>
    </source>
</evidence>